<reference evidence="1 2" key="1">
    <citation type="submission" date="2017-08" db="EMBL/GenBank/DDBJ databases">
        <title>Infants hospitalized years apart are colonized by the same room-sourced microbial strains.</title>
        <authorList>
            <person name="Brooks B."/>
            <person name="Olm M.R."/>
            <person name="Firek B.A."/>
            <person name="Baker R."/>
            <person name="Thomas B.C."/>
            <person name="Morowitz M.J."/>
            <person name="Banfield J.F."/>
        </authorList>
    </citation>
    <scope>NUCLEOTIDE SEQUENCE [LARGE SCALE GENOMIC DNA]</scope>
    <source>
        <strain evidence="1">S2_005_003_R2_41</strain>
    </source>
</reference>
<name>A0A2W5PL58_VARPD</name>
<accession>A0A2W5PL58</accession>
<dbReference type="AlphaFoldDB" id="A0A2W5PL58"/>
<dbReference type="SUPFAM" id="SSF82784">
    <property type="entry name" value="OsmC-like"/>
    <property type="match status" value="1"/>
</dbReference>
<proteinExistence type="predicted"/>
<comment type="caution">
    <text evidence="1">The sequence shown here is derived from an EMBL/GenBank/DDBJ whole genome shotgun (WGS) entry which is preliminary data.</text>
</comment>
<dbReference type="EMBL" id="QFPP01000405">
    <property type="protein sequence ID" value="PZQ66591.1"/>
    <property type="molecule type" value="Genomic_DNA"/>
</dbReference>
<sequence length="129" mass="13293">MLESDMPAELGGGAAQPTPGWLLRASVAACTATRIAMEAARAGITLDTLEVSTASRSDARGLFDLPDADGVTVSPAPFDLRMAVRIAARGVPAERLEQLAAAGCDGSPMARALRDALPLAVHIEVLEQA</sequence>
<evidence type="ECO:0000313" key="1">
    <source>
        <dbReference type="EMBL" id="PZQ66591.1"/>
    </source>
</evidence>
<dbReference type="PANTHER" id="PTHR35368:SF1">
    <property type="entry name" value="HYDROPEROXIDE REDUCTASE"/>
    <property type="match status" value="1"/>
</dbReference>
<dbReference type="InterPro" id="IPR015946">
    <property type="entry name" value="KH_dom-like_a/b"/>
</dbReference>
<dbReference type="Proteomes" id="UP000249135">
    <property type="component" value="Unassembled WGS sequence"/>
</dbReference>
<dbReference type="PANTHER" id="PTHR35368">
    <property type="entry name" value="HYDROPEROXIDE REDUCTASE"/>
    <property type="match status" value="1"/>
</dbReference>
<dbReference type="InterPro" id="IPR003718">
    <property type="entry name" value="OsmC/Ohr_fam"/>
</dbReference>
<organism evidence="1 2">
    <name type="scientific">Variovorax paradoxus</name>
    <dbReference type="NCBI Taxonomy" id="34073"/>
    <lineage>
        <taxon>Bacteria</taxon>
        <taxon>Pseudomonadati</taxon>
        <taxon>Pseudomonadota</taxon>
        <taxon>Betaproteobacteria</taxon>
        <taxon>Burkholderiales</taxon>
        <taxon>Comamonadaceae</taxon>
        <taxon>Variovorax</taxon>
    </lineage>
</organism>
<gene>
    <name evidence="1" type="ORF">DI563_23110</name>
</gene>
<dbReference type="InterPro" id="IPR036102">
    <property type="entry name" value="OsmC/Ohrsf"/>
</dbReference>
<dbReference type="Pfam" id="PF02566">
    <property type="entry name" value="OsmC"/>
    <property type="match status" value="1"/>
</dbReference>
<dbReference type="InterPro" id="IPR052924">
    <property type="entry name" value="OsmC/Ohr_hydroprdx_reductase"/>
</dbReference>
<dbReference type="Gene3D" id="3.30.300.20">
    <property type="match status" value="1"/>
</dbReference>
<evidence type="ECO:0000313" key="2">
    <source>
        <dbReference type="Proteomes" id="UP000249135"/>
    </source>
</evidence>
<protein>
    <submittedName>
        <fullName evidence="1">Osmotically inducible protein OsmC</fullName>
    </submittedName>
</protein>